<organism evidence="1 2">
    <name type="scientific">Mya arenaria</name>
    <name type="common">Soft-shell clam</name>
    <dbReference type="NCBI Taxonomy" id="6604"/>
    <lineage>
        <taxon>Eukaryota</taxon>
        <taxon>Metazoa</taxon>
        <taxon>Spiralia</taxon>
        <taxon>Lophotrochozoa</taxon>
        <taxon>Mollusca</taxon>
        <taxon>Bivalvia</taxon>
        <taxon>Autobranchia</taxon>
        <taxon>Heteroconchia</taxon>
        <taxon>Euheterodonta</taxon>
        <taxon>Imparidentia</taxon>
        <taxon>Neoheterodontei</taxon>
        <taxon>Myida</taxon>
        <taxon>Myoidea</taxon>
        <taxon>Myidae</taxon>
        <taxon>Mya</taxon>
    </lineage>
</organism>
<gene>
    <name evidence="1" type="ORF">MAR_000518</name>
</gene>
<reference evidence="1" key="1">
    <citation type="submission" date="2022-11" db="EMBL/GenBank/DDBJ databases">
        <title>Centuries of genome instability and evolution in soft-shell clam transmissible cancer (bioRxiv).</title>
        <authorList>
            <person name="Hart S.F.M."/>
            <person name="Yonemitsu M.A."/>
            <person name="Giersch R.M."/>
            <person name="Beal B.F."/>
            <person name="Arriagada G."/>
            <person name="Davis B.W."/>
            <person name="Ostrander E.A."/>
            <person name="Goff S.P."/>
            <person name="Metzger M.J."/>
        </authorList>
    </citation>
    <scope>NUCLEOTIDE SEQUENCE</scope>
    <source>
        <strain evidence="1">MELC-2E11</strain>
        <tissue evidence="1">Siphon/mantle</tissue>
    </source>
</reference>
<dbReference type="Proteomes" id="UP001164746">
    <property type="component" value="Chromosome 11"/>
</dbReference>
<dbReference type="EMBL" id="CP111022">
    <property type="protein sequence ID" value="WAR18680.1"/>
    <property type="molecule type" value="Genomic_DNA"/>
</dbReference>
<protein>
    <submittedName>
        <fullName evidence="1">Uncharacterized protein</fullName>
    </submittedName>
</protein>
<name>A0ABY7F915_MYAAR</name>
<keyword evidence="2" id="KW-1185">Reference proteome</keyword>
<evidence type="ECO:0000313" key="1">
    <source>
        <dbReference type="EMBL" id="WAR18680.1"/>
    </source>
</evidence>
<proteinExistence type="predicted"/>
<evidence type="ECO:0000313" key="2">
    <source>
        <dbReference type="Proteomes" id="UP001164746"/>
    </source>
</evidence>
<accession>A0ABY7F915</accession>
<sequence length="88" mass="10464">TTADDLYAEQCKDSFLTEVQNWDQDGNKPWIKKQRLSHHDTSLKCLKYTTIVSGMTKVQFRFYTRLLYLSNVADIFCLWHMMQTDLHT</sequence>
<feature type="non-terminal residue" evidence="1">
    <location>
        <position position="88"/>
    </location>
</feature>